<proteinExistence type="predicted"/>
<accession>A0A7K4TKW2</accession>
<dbReference type="AlphaFoldDB" id="A0A7K4TKW2"/>
<dbReference type="EMBL" id="VYXH01012014">
    <property type="protein sequence ID" value="NWQ97872.1"/>
    <property type="molecule type" value="Genomic_DNA"/>
</dbReference>
<keyword evidence="2" id="KW-1185">Reference proteome</keyword>
<dbReference type="Gene3D" id="2.60.40.10">
    <property type="entry name" value="Immunoglobulins"/>
    <property type="match status" value="1"/>
</dbReference>
<organism evidence="1 2">
    <name type="scientific">Burhinus bistriatus</name>
    <dbReference type="NCBI Taxonomy" id="240201"/>
    <lineage>
        <taxon>Eukaryota</taxon>
        <taxon>Metazoa</taxon>
        <taxon>Chordata</taxon>
        <taxon>Craniata</taxon>
        <taxon>Vertebrata</taxon>
        <taxon>Euteleostomi</taxon>
        <taxon>Archelosauria</taxon>
        <taxon>Archosauria</taxon>
        <taxon>Dinosauria</taxon>
        <taxon>Saurischia</taxon>
        <taxon>Theropoda</taxon>
        <taxon>Coelurosauria</taxon>
        <taxon>Aves</taxon>
        <taxon>Neognathae</taxon>
        <taxon>Neoaves</taxon>
        <taxon>Charadriiformes</taxon>
        <taxon>Burhinidae</taxon>
        <taxon>Burhinus</taxon>
    </lineage>
</organism>
<dbReference type="PANTHER" id="PTHR23053:SF0">
    <property type="entry name" value="HYDROCEPHALUS-INDUCING PROTEIN HOMOLOG"/>
    <property type="match status" value="1"/>
</dbReference>
<dbReference type="GO" id="GO:1904158">
    <property type="term" value="P:axonemal central apparatus assembly"/>
    <property type="evidence" value="ECO:0007669"/>
    <property type="project" value="TreeGrafter"/>
</dbReference>
<reference evidence="1 2" key="1">
    <citation type="submission" date="2019-09" db="EMBL/GenBank/DDBJ databases">
        <title>Bird 10,000 Genomes (B10K) Project - Family phase.</title>
        <authorList>
            <person name="Zhang G."/>
        </authorList>
    </citation>
    <scope>NUCLEOTIDE SEQUENCE [LARGE SCALE GENOMIC DNA]</scope>
    <source>
        <strain evidence="1">B10K-DU-001-64</strain>
        <tissue evidence="1">Muscle</tissue>
    </source>
</reference>
<gene>
    <name evidence="1" type="primary">Hydin</name>
    <name evidence="1" type="ORF">BURBIS_R15852</name>
</gene>
<dbReference type="Proteomes" id="UP000574691">
    <property type="component" value="Unassembled WGS sequence"/>
</dbReference>
<dbReference type="InterPro" id="IPR033305">
    <property type="entry name" value="Hydin-like"/>
</dbReference>
<dbReference type="GO" id="GO:0005930">
    <property type="term" value="C:axoneme"/>
    <property type="evidence" value="ECO:0007669"/>
    <property type="project" value="TreeGrafter"/>
</dbReference>
<comment type="caution">
    <text evidence="1">The sequence shown here is derived from an EMBL/GenBank/DDBJ whole genome shotgun (WGS) entry which is preliminary data.</text>
</comment>
<dbReference type="InterPro" id="IPR013783">
    <property type="entry name" value="Ig-like_fold"/>
</dbReference>
<evidence type="ECO:0000313" key="2">
    <source>
        <dbReference type="Proteomes" id="UP000574691"/>
    </source>
</evidence>
<evidence type="ECO:0000313" key="1">
    <source>
        <dbReference type="EMBL" id="NWQ97872.1"/>
    </source>
</evidence>
<dbReference type="PANTHER" id="PTHR23053">
    <property type="entry name" value="DLEC1 DELETED IN LUNG AND ESOPHAGEAL CANCER 1"/>
    <property type="match status" value="1"/>
</dbReference>
<name>A0A7K4TKW2_9CHAR</name>
<sequence>VRVSAKAVFSKYSISPASLINFGAMMTGTRKTCTFTLENKGILDFKFFIYQADQDASVLPRKRPRSGILLAGDARGKAVRHQPLLGLFLQARFTLGMFTVYPGFGSIPPGGQQMITVDCYAEPVGTCKEHLSIDISDR</sequence>
<feature type="non-terminal residue" evidence="1">
    <location>
        <position position="1"/>
    </location>
</feature>
<feature type="non-terminal residue" evidence="1">
    <location>
        <position position="138"/>
    </location>
</feature>
<dbReference type="GO" id="GO:0003341">
    <property type="term" value="P:cilium movement"/>
    <property type="evidence" value="ECO:0007669"/>
    <property type="project" value="TreeGrafter"/>
</dbReference>
<protein>
    <submittedName>
        <fullName evidence="1">HYDIN protein</fullName>
    </submittedName>
</protein>